<evidence type="ECO:0000313" key="2">
    <source>
        <dbReference type="Proteomes" id="UP000317243"/>
    </source>
</evidence>
<name>A0A5C5X879_9PLAN</name>
<sequence length="47" mass="5280">MTQLGCFVCTHTGLGGTVQVFVQGRTVSHQATFWFWFALTRMSKLSL</sequence>
<dbReference type="Proteomes" id="UP000317243">
    <property type="component" value="Unassembled WGS sequence"/>
</dbReference>
<accession>A0A5C5X879</accession>
<dbReference type="AlphaFoldDB" id="A0A5C5X879"/>
<organism evidence="1 2">
    <name type="scientific">Thalassoglobus neptunius</name>
    <dbReference type="NCBI Taxonomy" id="1938619"/>
    <lineage>
        <taxon>Bacteria</taxon>
        <taxon>Pseudomonadati</taxon>
        <taxon>Planctomycetota</taxon>
        <taxon>Planctomycetia</taxon>
        <taxon>Planctomycetales</taxon>
        <taxon>Planctomycetaceae</taxon>
        <taxon>Thalassoglobus</taxon>
    </lineage>
</organism>
<proteinExistence type="predicted"/>
<keyword evidence="2" id="KW-1185">Reference proteome</keyword>
<reference evidence="1 2" key="1">
    <citation type="submission" date="2019-02" db="EMBL/GenBank/DDBJ databases">
        <title>Deep-cultivation of Planctomycetes and their phenomic and genomic characterization uncovers novel biology.</title>
        <authorList>
            <person name="Wiegand S."/>
            <person name="Jogler M."/>
            <person name="Boedeker C."/>
            <person name="Pinto D."/>
            <person name="Vollmers J."/>
            <person name="Rivas-Marin E."/>
            <person name="Kohn T."/>
            <person name="Peeters S.H."/>
            <person name="Heuer A."/>
            <person name="Rast P."/>
            <person name="Oberbeckmann S."/>
            <person name="Bunk B."/>
            <person name="Jeske O."/>
            <person name="Meyerdierks A."/>
            <person name="Storesund J.E."/>
            <person name="Kallscheuer N."/>
            <person name="Luecker S."/>
            <person name="Lage O.M."/>
            <person name="Pohl T."/>
            <person name="Merkel B.J."/>
            <person name="Hornburger P."/>
            <person name="Mueller R.-W."/>
            <person name="Bruemmer F."/>
            <person name="Labrenz M."/>
            <person name="Spormann A.M."/>
            <person name="Op Den Camp H."/>
            <person name="Overmann J."/>
            <person name="Amann R."/>
            <person name="Jetten M.S.M."/>
            <person name="Mascher T."/>
            <person name="Medema M.H."/>
            <person name="Devos D.P."/>
            <person name="Kaster A.-K."/>
            <person name="Ovreas L."/>
            <person name="Rohde M."/>
            <person name="Galperin M.Y."/>
            <person name="Jogler C."/>
        </authorList>
    </citation>
    <scope>NUCLEOTIDE SEQUENCE [LARGE SCALE GENOMIC DNA]</scope>
    <source>
        <strain evidence="1 2">KOR42</strain>
    </source>
</reference>
<protein>
    <submittedName>
        <fullName evidence="1">Uncharacterized protein</fullName>
    </submittedName>
</protein>
<comment type="caution">
    <text evidence="1">The sequence shown here is derived from an EMBL/GenBank/DDBJ whole genome shotgun (WGS) entry which is preliminary data.</text>
</comment>
<gene>
    <name evidence="1" type="ORF">KOR42_19320</name>
</gene>
<dbReference type="EMBL" id="SIHI01000001">
    <property type="protein sequence ID" value="TWT58551.1"/>
    <property type="molecule type" value="Genomic_DNA"/>
</dbReference>
<evidence type="ECO:0000313" key="1">
    <source>
        <dbReference type="EMBL" id="TWT58551.1"/>
    </source>
</evidence>